<sequence length="212" mass="23542">MIRRIGYLRDDGMCIIGMERAVLIPLVIFEVIVNLYLTTTFLIPIRNLHSYDHNPRLKKMVIRTFVGSLATLTSTVVNIVMMTVLNGEPAWMCFMICNTDILFTTLVLHWVTVSDSVGTSQNESRRTPGHSYGYSNNHTNPDDSMIRTSLKHAETNNTIFQSSGAAQAVVGARKTGSQVDMAIIDEENHYIGENTNQVQGTPLSSDDTRSGS</sequence>
<dbReference type="EMBL" id="CADEHS020000646">
    <property type="protein sequence ID" value="CAG9956969.1"/>
    <property type="molecule type" value="Genomic_DNA"/>
</dbReference>
<accession>A0ACA9UU45</accession>
<evidence type="ECO:0000313" key="1">
    <source>
        <dbReference type="EMBL" id="CAG9956969.1"/>
    </source>
</evidence>
<protein>
    <submittedName>
        <fullName evidence="1">Uncharacterized protein</fullName>
    </submittedName>
</protein>
<gene>
    <name evidence="1" type="ORF">CRV2_00015526</name>
</gene>
<dbReference type="Proteomes" id="UP000836387">
    <property type="component" value="Unassembled WGS sequence"/>
</dbReference>
<organism evidence="1 2">
    <name type="scientific">Clonostachys rosea f. rosea IK726</name>
    <dbReference type="NCBI Taxonomy" id="1349383"/>
    <lineage>
        <taxon>Eukaryota</taxon>
        <taxon>Fungi</taxon>
        <taxon>Dikarya</taxon>
        <taxon>Ascomycota</taxon>
        <taxon>Pezizomycotina</taxon>
        <taxon>Sordariomycetes</taxon>
        <taxon>Hypocreomycetidae</taxon>
        <taxon>Hypocreales</taxon>
        <taxon>Bionectriaceae</taxon>
        <taxon>Clonostachys</taxon>
    </lineage>
</organism>
<keyword evidence="2" id="KW-1185">Reference proteome</keyword>
<proteinExistence type="predicted"/>
<comment type="caution">
    <text evidence="1">The sequence shown here is derived from an EMBL/GenBank/DDBJ whole genome shotgun (WGS) entry which is preliminary data.</text>
</comment>
<reference evidence="1" key="1">
    <citation type="submission" date="2020-04" db="EMBL/GenBank/DDBJ databases">
        <authorList>
            <person name="Broberg M."/>
        </authorList>
    </citation>
    <scope>NUCLEOTIDE SEQUENCE</scope>
</reference>
<reference evidence="1" key="2">
    <citation type="submission" date="2021-10" db="EMBL/GenBank/DDBJ databases">
        <authorList>
            <person name="Piombo E."/>
        </authorList>
    </citation>
    <scope>NUCLEOTIDE SEQUENCE</scope>
</reference>
<name>A0ACA9UU45_BIOOC</name>
<evidence type="ECO:0000313" key="2">
    <source>
        <dbReference type="Proteomes" id="UP000836387"/>
    </source>
</evidence>